<dbReference type="InterPro" id="IPR050962">
    <property type="entry name" value="Phosphate-bind_PstS"/>
</dbReference>
<dbReference type="OrthoDB" id="10255at2157"/>
<dbReference type="GeneID" id="87023416"/>
<feature type="domain" description="PBP" evidence="2">
    <location>
        <begin position="5"/>
        <end position="81"/>
    </location>
</feature>
<dbReference type="RefSeq" id="WP_015021022.1">
    <property type="nucleotide sequence ID" value="NC_018719.1"/>
</dbReference>
<dbReference type="SUPFAM" id="SSF53850">
    <property type="entry name" value="Periplasmic binding protein-like II"/>
    <property type="match status" value="1"/>
</dbReference>
<evidence type="ECO:0000313" key="4">
    <source>
        <dbReference type="Proteomes" id="UP000008037"/>
    </source>
</evidence>
<accession>K0IK31</accession>
<keyword evidence="4" id="KW-1185">Reference proteome</keyword>
<dbReference type="InterPro" id="IPR024370">
    <property type="entry name" value="PBP_domain"/>
</dbReference>
<proteinExistence type="inferred from homology"/>
<dbReference type="Pfam" id="PF12849">
    <property type="entry name" value="PBP_like_2"/>
    <property type="match status" value="1"/>
</dbReference>
<protein>
    <submittedName>
        <fullName evidence="3">Putative phosphate ABC transporter, periplasmic phosphate-binding protein</fullName>
    </submittedName>
</protein>
<evidence type="ECO:0000256" key="1">
    <source>
        <dbReference type="ARBA" id="ARBA00008725"/>
    </source>
</evidence>
<sequence length="82" mass="8874">MEKVPGAVHIPETIGSIVVSYNLSEFPEKGLKLTGPILADIFLSKITEWNDPKIQELNPTISLPSQSIIVAHRSDGSGTTFV</sequence>
<dbReference type="AlphaFoldDB" id="K0IK31"/>
<evidence type="ECO:0000259" key="2">
    <source>
        <dbReference type="Pfam" id="PF12849"/>
    </source>
</evidence>
<dbReference type="Gene3D" id="3.40.190.10">
    <property type="entry name" value="Periplasmic binding protein-like II"/>
    <property type="match status" value="2"/>
</dbReference>
<reference evidence="3 4" key="1">
    <citation type="journal article" date="2012" name="Environ. Microbiol.">
        <title>The genome of the ammonia-oxidizing Candidatus Nitrososphaera gargensis: insights into metabolic versatility and environmental adaptations.</title>
        <authorList>
            <person name="Spang A."/>
            <person name="Poehlein A."/>
            <person name="Offre P."/>
            <person name="Zumbragel S."/>
            <person name="Haider S."/>
            <person name="Rychlik N."/>
            <person name="Nowka B."/>
            <person name="Schmeisser C."/>
            <person name="Lebedeva E.V."/>
            <person name="Rattei T."/>
            <person name="Bohm C."/>
            <person name="Schmid M."/>
            <person name="Galushko A."/>
            <person name="Hatzenpichler R."/>
            <person name="Weinmaier T."/>
            <person name="Daniel R."/>
            <person name="Schleper C."/>
            <person name="Spieck E."/>
            <person name="Streit W."/>
            <person name="Wagner M."/>
        </authorList>
    </citation>
    <scope>NUCLEOTIDE SEQUENCE [LARGE SCALE GENOMIC DNA]</scope>
    <source>
        <strain evidence="4">Ga9.2</strain>
    </source>
</reference>
<dbReference type="PATRIC" id="fig|1237085.11.peg.3584"/>
<gene>
    <name evidence="3" type="ordered locus">Ngar_c35770</name>
</gene>
<dbReference type="PANTHER" id="PTHR42996">
    <property type="entry name" value="PHOSPHATE-BINDING PROTEIN PSTS"/>
    <property type="match status" value="1"/>
</dbReference>
<dbReference type="STRING" id="1237085.Ngar_c35770"/>
<organism evidence="3 4">
    <name type="scientific">Nitrososphaera gargensis (strain Ga9.2)</name>
    <dbReference type="NCBI Taxonomy" id="1237085"/>
    <lineage>
        <taxon>Archaea</taxon>
        <taxon>Nitrososphaerota</taxon>
        <taxon>Nitrososphaeria</taxon>
        <taxon>Nitrososphaerales</taxon>
        <taxon>Nitrososphaeraceae</taxon>
        <taxon>Nitrososphaera</taxon>
    </lineage>
</organism>
<name>K0IK31_NITGG</name>
<dbReference type="KEGG" id="nga:Ngar_c35770"/>
<dbReference type="HOGENOM" id="CLU_2550388_0_0_2"/>
<comment type="similarity">
    <text evidence="1">Belongs to the PstS family.</text>
</comment>
<dbReference type="InParanoid" id="K0IK31"/>
<dbReference type="PANTHER" id="PTHR42996:SF1">
    <property type="entry name" value="PHOSPHATE-BINDING PROTEIN PSTS"/>
    <property type="match status" value="1"/>
</dbReference>
<dbReference type="EMBL" id="CP002408">
    <property type="protein sequence ID" value="AFU60490.1"/>
    <property type="molecule type" value="Genomic_DNA"/>
</dbReference>
<dbReference type="Proteomes" id="UP000008037">
    <property type="component" value="Chromosome"/>
</dbReference>
<dbReference type="BioCyc" id="CNIT1237085:G1324-3578-MONOMER"/>
<evidence type="ECO:0000313" key="3">
    <source>
        <dbReference type="EMBL" id="AFU60490.1"/>
    </source>
</evidence>